<protein>
    <submittedName>
        <fullName evidence="2">Uncharacterized protein</fullName>
    </submittedName>
</protein>
<evidence type="ECO:0000313" key="3">
    <source>
        <dbReference type="Proteomes" id="UP000230088"/>
    </source>
</evidence>
<organism evidence="2 3">
    <name type="scientific">Candidatus Nealsonbacteria bacterium CG08_land_8_20_14_0_20_38_20</name>
    <dbReference type="NCBI Taxonomy" id="1974705"/>
    <lineage>
        <taxon>Bacteria</taxon>
        <taxon>Candidatus Nealsoniibacteriota</taxon>
    </lineage>
</organism>
<keyword evidence="1" id="KW-0472">Membrane</keyword>
<accession>A0A2H0YMR1</accession>
<dbReference type="Proteomes" id="UP000230088">
    <property type="component" value="Unassembled WGS sequence"/>
</dbReference>
<dbReference type="AlphaFoldDB" id="A0A2H0YMR1"/>
<proteinExistence type="predicted"/>
<keyword evidence="1" id="KW-0812">Transmembrane</keyword>
<keyword evidence="1" id="KW-1133">Transmembrane helix</keyword>
<evidence type="ECO:0000313" key="2">
    <source>
        <dbReference type="EMBL" id="PIS39795.1"/>
    </source>
</evidence>
<reference evidence="3" key="1">
    <citation type="submission" date="2017-09" db="EMBL/GenBank/DDBJ databases">
        <title>Depth-based differentiation of microbial function through sediment-hosted aquifers and enrichment of novel symbionts in the deep terrestrial subsurface.</title>
        <authorList>
            <person name="Probst A.J."/>
            <person name="Ladd B."/>
            <person name="Jarett J.K."/>
            <person name="Geller-Mcgrath D.E."/>
            <person name="Sieber C.M.K."/>
            <person name="Emerson J.B."/>
            <person name="Anantharaman K."/>
            <person name="Thomas B.C."/>
            <person name="Malmstrom R."/>
            <person name="Stieglmeier M."/>
            <person name="Klingl A."/>
            <person name="Woyke T."/>
            <person name="Ryan C.M."/>
            <person name="Banfield J.F."/>
        </authorList>
    </citation>
    <scope>NUCLEOTIDE SEQUENCE [LARGE SCALE GENOMIC DNA]</scope>
</reference>
<dbReference type="EMBL" id="PEYD01000003">
    <property type="protein sequence ID" value="PIS39795.1"/>
    <property type="molecule type" value="Genomic_DNA"/>
</dbReference>
<feature type="transmembrane region" description="Helical" evidence="1">
    <location>
        <begin position="36"/>
        <end position="58"/>
    </location>
</feature>
<sequence>MIQFFLCYLQRFNGLFKSFLFNLFCFGSFFNSFGYFFHIFFYFLFFLFCFFLNFRFCFF</sequence>
<feature type="transmembrane region" description="Helical" evidence="1">
    <location>
        <begin position="12"/>
        <end position="30"/>
    </location>
</feature>
<evidence type="ECO:0000256" key="1">
    <source>
        <dbReference type="SAM" id="Phobius"/>
    </source>
</evidence>
<name>A0A2H0YMR1_9BACT</name>
<gene>
    <name evidence="2" type="ORF">COT33_00090</name>
</gene>
<comment type="caution">
    <text evidence="2">The sequence shown here is derived from an EMBL/GenBank/DDBJ whole genome shotgun (WGS) entry which is preliminary data.</text>
</comment>